<protein>
    <submittedName>
        <fullName evidence="1">Uncharacterized protein</fullName>
    </submittedName>
</protein>
<dbReference type="AlphaFoldDB" id="A0A2Z6P242"/>
<dbReference type="EMBL" id="DF973962">
    <property type="protein sequence ID" value="GAU43240.1"/>
    <property type="molecule type" value="Genomic_DNA"/>
</dbReference>
<name>A0A2Z6P242_TRISU</name>
<reference evidence="2" key="1">
    <citation type="journal article" date="2017" name="Front. Plant Sci.">
        <title>Climate Clever Clovers: New Paradigm to Reduce the Environmental Footprint of Ruminants by Breeding Low Methanogenic Forages Utilizing Haplotype Variation.</title>
        <authorList>
            <person name="Kaur P."/>
            <person name="Appels R."/>
            <person name="Bayer P.E."/>
            <person name="Keeble-Gagnere G."/>
            <person name="Wang J."/>
            <person name="Hirakawa H."/>
            <person name="Shirasawa K."/>
            <person name="Vercoe P."/>
            <person name="Stefanova K."/>
            <person name="Durmic Z."/>
            <person name="Nichols P."/>
            <person name="Revell C."/>
            <person name="Isobe S.N."/>
            <person name="Edwards D."/>
            <person name="Erskine W."/>
        </authorList>
    </citation>
    <scope>NUCLEOTIDE SEQUENCE [LARGE SCALE GENOMIC DNA]</scope>
    <source>
        <strain evidence="2">cv. Daliak</strain>
    </source>
</reference>
<dbReference type="Proteomes" id="UP000242715">
    <property type="component" value="Unassembled WGS sequence"/>
</dbReference>
<evidence type="ECO:0000313" key="2">
    <source>
        <dbReference type="Proteomes" id="UP000242715"/>
    </source>
</evidence>
<proteinExistence type="predicted"/>
<organism evidence="1 2">
    <name type="scientific">Trifolium subterraneum</name>
    <name type="common">Subterranean clover</name>
    <dbReference type="NCBI Taxonomy" id="3900"/>
    <lineage>
        <taxon>Eukaryota</taxon>
        <taxon>Viridiplantae</taxon>
        <taxon>Streptophyta</taxon>
        <taxon>Embryophyta</taxon>
        <taxon>Tracheophyta</taxon>
        <taxon>Spermatophyta</taxon>
        <taxon>Magnoliopsida</taxon>
        <taxon>eudicotyledons</taxon>
        <taxon>Gunneridae</taxon>
        <taxon>Pentapetalae</taxon>
        <taxon>rosids</taxon>
        <taxon>fabids</taxon>
        <taxon>Fabales</taxon>
        <taxon>Fabaceae</taxon>
        <taxon>Papilionoideae</taxon>
        <taxon>50 kb inversion clade</taxon>
        <taxon>NPAAA clade</taxon>
        <taxon>Hologalegina</taxon>
        <taxon>IRL clade</taxon>
        <taxon>Trifolieae</taxon>
        <taxon>Trifolium</taxon>
    </lineage>
</organism>
<gene>
    <name evidence="1" type="ORF">TSUD_241310</name>
</gene>
<sequence length="60" mass="6726">MGLGKSELYGFGFGDGKIRPRPAPLPCLGSSIDEREERENRFVRSLRVYHTSVGHYQSNG</sequence>
<accession>A0A2Z6P242</accession>
<evidence type="ECO:0000313" key="1">
    <source>
        <dbReference type="EMBL" id="GAU43240.1"/>
    </source>
</evidence>
<keyword evidence="2" id="KW-1185">Reference proteome</keyword>